<dbReference type="Gene3D" id="1.20.1250.20">
    <property type="entry name" value="MFS general substrate transporter like domains"/>
    <property type="match status" value="1"/>
</dbReference>
<feature type="transmembrane region" description="Helical" evidence="11">
    <location>
        <begin position="1415"/>
        <end position="1435"/>
    </location>
</feature>
<dbReference type="SUPFAM" id="SSF103473">
    <property type="entry name" value="MFS general substrate transporter"/>
    <property type="match status" value="1"/>
</dbReference>
<dbReference type="SMART" id="SM00487">
    <property type="entry name" value="DEXDc"/>
    <property type="match status" value="1"/>
</dbReference>
<keyword evidence="11" id="KW-0812">Transmembrane</keyword>
<protein>
    <recommendedName>
        <fullName evidence="2">RNA helicase</fullName>
        <ecNumber evidence="2">3.6.4.13</ecNumber>
    </recommendedName>
</protein>
<dbReference type="Pfam" id="PF00271">
    <property type="entry name" value="Helicase_C"/>
    <property type="match status" value="1"/>
</dbReference>
<accession>A0A9E7FSF8</accession>
<evidence type="ECO:0000256" key="9">
    <source>
        <dbReference type="ARBA" id="ARBA00047984"/>
    </source>
</evidence>
<dbReference type="InterPro" id="IPR027417">
    <property type="entry name" value="P-loop_NTPase"/>
</dbReference>
<evidence type="ECO:0000256" key="2">
    <source>
        <dbReference type="ARBA" id="ARBA00012552"/>
    </source>
</evidence>
<dbReference type="EMBL" id="CP097507">
    <property type="protein sequence ID" value="URE00137.1"/>
    <property type="molecule type" value="Genomic_DNA"/>
</dbReference>
<feature type="region of interest" description="Disordered" evidence="10">
    <location>
        <begin position="328"/>
        <end position="373"/>
    </location>
</feature>
<feature type="region of interest" description="Disordered" evidence="10">
    <location>
        <begin position="804"/>
        <end position="829"/>
    </location>
</feature>
<dbReference type="SUPFAM" id="SSF52540">
    <property type="entry name" value="P-loop containing nucleoside triphosphate hydrolases"/>
    <property type="match status" value="1"/>
</dbReference>
<name>A0A9E7FSF8_9LILI</name>
<feature type="compositionally biased region" description="Basic and acidic residues" evidence="10">
    <location>
        <begin position="1"/>
        <end position="14"/>
    </location>
</feature>
<dbReference type="PANTHER" id="PTHR11328:SF28">
    <property type="entry name" value="MAJOR FACILITATOR SUPERFAMILY DOMAIN-CONTAINING PROTEIN 12"/>
    <property type="match status" value="1"/>
</dbReference>
<dbReference type="InterPro" id="IPR044763">
    <property type="entry name" value="Ded1/Dbp1_DEADc"/>
</dbReference>
<dbReference type="PANTHER" id="PTHR11328">
    <property type="entry name" value="MAJOR FACILITATOR SUPERFAMILY DOMAIN-CONTAINING PROTEIN"/>
    <property type="match status" value="1"/>
</dbReference>
<dbReference type="GO" id="GO:0016787">
    <property type="term" value="F:hydrolase activity"/>
    <property type="evidence" value="ECO:0007669"/>
    <property type="project" value="UniProtKB-KW"/>
</dbReference>
<dbReference type="EC" id="3.6.4.13" evidence="2"/>
<dbReference type="Pfam" id="PF00270">
    <property type="entry name" value="DEAD"/>
    <property type="match status" value="1"/>
</dbReference>
<evidence type="ECO:0000256" key="4">
    <source>
        <dbReference type="ARBA" id="ARBA00022801"/>
    </source>
</evidence>
<keyword evidence="3" id="KW-0547">Nucleotide-binding</keyword>
<evidence type="ECO:0000256" key="7">
    <source>
        <dbReference type="ARBA" id="ARBA00022884"/>
    </source>
</evidence>
<feature type="compositionally biased region" description="Low complexity" evidence="10">
    <location>
        <begin position="339"/>
        <end position="358"/>
    </location>
</feature>
<dbReference type="SMART" id="SM00490">
    <property type="entry name" value="HELICc"/>
    <property type="match status" value="1"/>
</dbReference>
<feature type="transmembrane region" description="Helical" evidence="11">
    <location>
        <begin position="1280"/>
        <end position="1297"/>
    </location>
</feature>
<dbReference type="Gene3D" id="3.40.50.300">
    <property type="entry name" value="P-loop containing nucleotide triphosphate hydrolases"/>
    <property type="match status" value="2"/>
</dbReference>
<dbReference type="FunFam" id="3.40.50.300:FF:000008">
    <property type="entry name" value="ATP-dependent RNA helicase RhlB"/>
    <property type="match status" value="1"/>
</dbReference>
<feature type="domain" description="Helicase C-terminal" evidence="13">
    <location>
        <begin position="679"/>
        <end position="760"/>
    </location>
</feature>
<feature type="domain" description="Helicase ATP-binding" evidence="12">
    <location>
        <begin position="393"/>
        <end position="600"/>
    </location>
</feature>
<reference evidence="14" key="1">
    <citation type="submission" date="2022-05" db="EMBL/GenBank/DDBJ databases">
        <title>The Musa troglodytarum L. genome provides insights into the mechanism of non-climacteric behaviour and enrichment of carotenoids.</title>
        <authorList>
            <person name="Wang J."/>
        </authorList>
    </citation>
    <scope>NUCLEOTIDE SEQUENCE</scope>
    <source>
        <tissue evidence="14">Leaf</tissue>
    </source>
</reference>
<dbReference type="Proteomes" id="UP001055439">
    <property type="component" value="Chromosome 5"/>
</dbReference>
<sequence>MATRSDPSKQRRFDPSMSRRTRKAIEVSQEEPQPEEATGGFRRMSLQELMSQGADQGINGATAVRKLMTNASRDQEDAAAATSDDEWEKTLPIVPNQGGVRTRGMLNRYVKVLNNLFKARRNSKEKARPQNYTTGEVVRTEGAVTDKAGTYQVAVLDDRQEDTCEMILVNSPRSDFSDITAPLSSPLTTSGPPATCAKDKPLASGGRLPMQKNALGVDEPHLTDFSLETNAGPMVGSTDAYGETGSLLQDFSVHTSHRVVTFAIPTYGQQPRGSESRDPILSSAFATGASASTTDTTAANATAAAVVSAPRPPRAAYVPPHLRNRAASSELPATPSADGSSAAKLAPGPGAPSGGSRSDIPVETSGDNVPPPVSTFADIDLGDAVNENIRRCKYVKPTPVQRHAIPILLAGRDLMACAQTGSGKTAAFCFPIISGIMRGPPSQRQRGSKTVCPPALILSPTRELSIQIHEEARKFSYQTGVRAVVAYGGAPINQQLRDLERGVDILVATPGRLVDLLERARVSLQNIRYLALDEADRMLDMGFEPQIRRIVEQMDMPPRGERQTMLFSATFPREIQIAAMLFGIGNDDGPLMSPEPVTVLPCSPLYEMRLASDFLFNYIFLAVGRVGSSTELIVQRVEFVLEPDKRSYLMDLLHAQKVNGAYGKQALTLVFVETKKGADSLEHWLSMHGFPATSIHGDRTQQERERALRSFKNGATPILVATDVAARGLDIPHVSHVINFDLPNDIDDYVHRIGRTGRAGKSGLATAFFNENNSSLARPLAELMQESSQEVPDWLSRYATARSSYGGRNRRSGGARFGGRDFRRDSSARSGGGEYYGGGNGYGGGPYAASGIFVAFSENVPFHMVLSASVLLFSLLASVGKDIYTLLGDSAGRSCGRVCTCHCGGGGFDDFLTRCTRAQHLRTVEGYESGSSPSIASDAGPFTGYLIGSSQKRLSRAIYAEIIRFCLQYDMERILTEPDGKVGVSFDTVAKGTTTAVVGDESSEETQYAGPLGRLATLSYGAGHMLNDITSACWFTYLLLFLTDIGLSPRDAAIVMLSGQVADGFTTIFVGELIDRFGHFKLWHAGGSFLVAVSFSSVFGSCLPCKVMGSNSLALQTIGYSTFAAIFNVGWAVTQVSHMSMVNCITLNPTSRVALASCRNAFTMVANLSLYAVALCVFSLYSSKDTVDIKIQYRWIAYLSIFMGCCFVVLFLVGTKEPQLKLQIQCKKVSSISWTHWFKKILYYQVALVYTLTRLVTNVSQALLASYVTNELGMGQSSKALVPAIIYICSFLVSVILQEIRWSGWHLKAFFNAGAILWMFSGAGVSVLPDSMRNLMYILSIAIGAANALMTVTGISMESMLVGENLNGCAFVYGSLSFVDKLSCGLALYVLESYQGSPDVMGNLGSNVSHSVNRYGLGVIPATCAFLSAVITYTMKLPDTTSSSTLAEPLLA</sequence>
<dbReference type="InterPro" id="IPR011545">
    <property type="entry name" value="DEAD/DEAH_box_helicase_dom"/>
</dbReference>
<dbReference type="CDD" id="cd17967">
    <property type="entry name" value="DEADc_DDX3_DDX4"/>
    <property type="match status" value="1"/>
</dbReference>
<proteinExistence type="inferred from homology"/>
<evidence type="ECO:0000259" key="13">
    <source>
        <dbReference type="SMART" id="SM00490"/>
    </source>
</evidence>
<dbReference type="InterPro" id="IPR014001">
    <property type="entry name" value="Helicase_ATP-bd"/>
</dbReference>
<evidence type="ECO:0000259" key="12">
    <source>
        <dbReference type="SMART" id="SM00487"/>
    </source>
</evidence>
<gene>
    <name evidence="14" type="ORF">MUK42_21270</name>
</gene>
<dbReference type="GO" id="GO:0005524">
    <property type="term" value="F:ATP binding"/>
    <property type="evidence" value="ECO:0007669"/>
    <property type="project" value="UniProtKB-KW"/>
</dbReference>
<evidence type="ECO:0000256" key="3">
    <source>
        <dbReference type="ARBA" id="ARBA00022741"/>
    </source>
</evidence>
<dbReference type="InterPro" id="IPR036259">
    <property type="entry name" value="MFS_trans_sf"/>
</dbReference>
<evidence type="ECO:0000313" key="15">
    <source>
        <dbReference type="Proteomes" id="UP001055439"/>
    </source>
</evidence>
<dbReference type="CDD" id="cd18787">
    <property type="entry name" value="SF2_C_DEAD"/>
    <property type="match status" value="1"/>
</dbReference>
<dbReference type="GO" id="GO:0008643">
    <property type="term" value="P:carbohydrate transport"/>
    <property type="evidence" value="ECO:0007669"/>
    <property type="project" value="InterPro"/>
</dbReference>
<dbReference type="FunFam" id="1.20.1250.20:FF:000267">
    <property type="entry name" value="AT3g60070/T2O9_50"/>
    <property type="match status" value="1"/>
</dbReference>
<feature type="compositionally biased region" description="Basic and acidic residues" evidence="10">
    <location>
        <begin position="818"/>
        <end position="827"/>
    </location>
</feature>
<feature type="transmembrane region" description="Helical" evidence="11">
    <location>
        <begin position="1082"/>
        <end position="1101"/>
    </location>
</feature>
<evidence type="ECO:0000256" key="6">
    <source>
        <dbReference type="ARBA" id="ARBA00022840"/>
    </source>
</evidence>
<organism evidence="14 15">
    <name type="scientific">Musa troglodytarum</name>
    <name type="common">fe'i banana</name>
    <dbReference type="NCBI Taxonomy" id="320322"/>
    <lineage>
        <taxon>Eukaryota</taxon>
        <taxon>Viridiplantae</taxon>
        <taxon>Streptophyta</taxon>
        <taxon>Embryophyta</taxon>
        <taxon>Tracheophyta</taxon>
        <taxon>Spermatophyta</taxon>
        <taxon>Magnoliopsida</taxon>
        <taxon>Liliopsida</taxon>
        <taxon>Zingiberales</taxon>
        <taxon>Musaceae</taxon>
        <taxon>Musa</taxon>
    </lineage>
</organism>
<comment type="catalytic activity">
    <reaction evidence="9">
        <text>ATP + H2O = ADP + phosphate + H(+)</text>
        <dbReference type="Rhea" id="RHEA:13065"/>
        <dbReference type="ChEBI" id="CHEBI:15377"/>
        <dbReference type="ChEBI" id="CHEBI:15378"/>
        <dbReference type="ChEBI" id="CHEBI:30616"/>
        <dbReference type="ChEBI" id="CHEBI:43474"/>
        <dbReference type="ChEBI" id="CHEBI:456216"/>
        <dbReference type="EC" id="3.6.4.13"/>
    </reaction>
</comment>
<feature type="transmembrane region" description="Helical" evidence="11">
    <location>
        <begin position="1335"/>
        <end position="1357"/>
    </location>
</feature>
<feature type="transmembrane region" description="Helical" evidence="11">
    <location>
        <begin position="1113"/>
        <end position="1133"/>
    </location>
</feature>
<feature type="transmembrane region" description="Helical" evidence="11">
    <location>
        <begin position="1369"/>
        <end position="1391"/>
    </location>
</feature>
<feature type="transmembrane region" description="Helical" evidence="11">
    <location>
        <begin position="1161"/>
        <end position="1181"/>
    </location>
</feature>
<keyword evidence="7" id="KW-0694">RNA-binding</keyword>
<evidence type="ECO:0000313" key="14">
    <source>
        <dbReference type="EMBL" id="URE00137.1"/>
    </source>
</evidence>
<dbReference type="InterPro" id="IPR039672">
    <property type="entry name" value="MFS_2"/>
</dbReference>
<keyword evidence="5 14" id="KW-0347">Helicase</keyword>
<keyword evidence="11" id="KW-0472">Membrane</keyword>
<dbReference type="FunFam" id="3.40.50.300:FF:000397">
    <property type="entry name" value="Probable ATP-dependent RNA helicase DDX4"/>
    <property type="match status" value="1"/>
</dbReference>
<comment type="similarity">
    <text evidence="8">Belongs to the DEAD box helicase family. DDX3/DED1 subfamily.</text>
</comment>
<evidence type="ECO:0000256" key="11">
    <source>
        <dbReference type="SAM" id="Phobius"/>
    </source>
</evidence>
<evidence type="ECO:0000256" key="1">
    <source>
        <dbReference type="ARBA" id="ARBA00008335"/>
    </source>
</evidence>
<keyword evidence="11" id="KW-1133">Transmembrane helix</keyword>
<dbReference type="OrthoDB" id="1730117at2759"/>
<comment type="similarity">
    <text evidence="1">Belongs to the major facilitator superfamily.</text>
</comment>
<dbReference type="GO" id="GO:0015293">
    <property type="term" value="F:symporter activity"/>
    <property type="evidence" value="ECO:0007669"/>
    <property type="project" value="InterPro"/>
</dbReference>
<dbReference type="GO" id="GO:0003723">
    <property type="term" value="F:RNA binding"/>
    <property type="evidence" value="ECO:0007669"/>
    <property type="project" value="UniProtKB-KW"/>
</dbReference>
<evidence type="ECO:0000256" key="8">
    <source>
        <dbReference type="ARBA" id="ARBA00024358"/>
    </source>
</evidence>
<evidence type="ECO:0000256" key="5">
    <source>
        <dbReference type="ARBA" id="ARBA00022806"/>
    </source>
</evidence>
<dbReference type="GO" id="GO:0003724">
    <property type="term" value="F:RNA helicase activity"/>
    <property type="evidence" value="ECO:0007669"/>
    <property type="project" value="UniProtKB-EC"/>
</dbReference>
<feature type="transmembrane region" description="Helical" evidence="11">
    <location>
        <begin position="1309"/>
        <end position="1329"/>
    </location>
</feature>
<keyword evidence="6" id="KW-0067">ATP-binding</keyword>
<keyword evidence="4" id="KW-0378">Hydrolase</keyword>
<dbReference type="GO" id="GO:0005886">
    <property type="term" value="C:plasma membrane"/>
    <property type="evidence" value="ECO:0007669"/>
    <property type="project" value="TreeGrafter"/>
</dbReference>
<dbReference type="InterPro" id="IPR001650">
    <property type="entry name" value="Helicase_C-like"/>
</dbReference>
<feature type="region of interest" description="Disordered" evidence="10">
    <location>
        <begin position="1"/>
        <end position="43"/>
    </location>
</feature>
<keyword evidence="15" id="KW-1185">Reference proteome</keyword>
<evidence type="ECO:0000256" key="10">
    <source>
        <dbReference type="SAM" id="MobiDB-lite"/>
    </source>
</evidence>
<feature type="transmembrane region" description="Helical" evidence="11">
    <location>
        <begin position="1193"/>
        <end position="1213"/>
    </location>
</feature>